<evidence type="ECO:0000313" key="2">
    <source>
        <dbReference type="Proteomes" id="UP000235371"/>
    </source>
</evidence>
<dbReference type="EMBL" id="KZ613740">
    <property type="protein sequence ID" value="PMD67000.1"/>
    <property type="molecule type" value="Genomic_DNA"/>
</dbReference>
<keyword evidence="2" id="KW-1185">Reference proteome</keyword>
<dbReference type="InParanoid" id="A0A2J6TVF6"/>
<name>A0A2J6TVF6_9HELO</name>
<gene>
    <name evidence="1" type="ORF">K444DRAFT_605964</name>
</gene>
<dbReference type="GeneID" id="36586981"/>
<reference evidence="1 2" key="1">
    <citation type="submission" date="2016-04" db="EMBL/GenBank/DDBJ databases">
        <title>A degradative enzymes factory behind the ericoid mycorrhizal symbiosis.</title>
        <authorList>
            <consortium name="DOE Joint Genome Institute"/>
            <person name="Martino E."/>
            <person name="Morin E."/>
            <person name="Grelet G."/>
            <person name="Kuo A."/>
            <person name="Kohler A."/>
            <person name="Daghino S."/>
            <person name="Barry K."/>
            <person name="Choi C."/>
            <person name="Cichocki N."/>
            <person name="Clum A."/>
            <person name="Copeland A."/>
            <person name="Hainaut M."/>
            <person name="Haridas S."/>
            <person name="Labutti K."/>
            <person name="Lindquist E."/>
            <person name="Lipzen A."/>
            <person name="Khouja H.-R."/>
            <person name="Murat C."/>
            <person name="Ohm R."/>
            <person name="Olson A."/>
            <person name="Spatafora J."/>
            <person name="Veneault-Fourrey C."/>
            <person name="Henrissat B."/>
            <person name="Grigoriev I."/>
            <person name="Martin F."/>
            <person name="Perotto S."/>
        </authorList>
    </citation>
    <scope>NUCLEOTIDE SEQUENCE [LARGE SCALE GENOMIC DNA]</scope>
    <source>
        <strain evidence="1 2">E</strain>
    </source>
</reference>
<sequence>MLPDPPIEERDEASLRKERIRLSQRSYRNRKDAKHTAVIERADRLELALEKTVRSFTKFQDLTMQGDDLPPKIALALSRTAIEIAGYSQAARSEGGGKISKGDRVDMAGIAVTCGLEEETYTYTPPSTILEPAASGSQALNFTSSTDSHFAVLAAESTPISSNREQTLRGSQKLDITPTHTIVSTETHPTASPIPQFTAFNWTPTSSTSTVPATFHHTTPPPQQYPTTIPRQLLGPLFPWTSTHTNLSFAQRLRLSSVERGLQLLSSQHPDLQRGLFIHLNKESIPLIRKLTEETLMRLPSITSCGPAPPTVLRLPEMYRAVEGARFFDEGFNGETRQIVERSVSDDLARLVYGRTRTWVVTDVRGFEGEWLEPIDVQEYLEQKGVWLGRSEGVVEVCAPEDIWSPFQNLHSQVPAFAQSSMADYPAMESFAAPTVEGLNTSNPDWALWEGFDIENPRAAPGLGGYVPASEIYAAGEAASTIVSTTINITRLIETLAMSAVCIGPGPGNKKADVDQALRVAISGF</sequence>
<dbReference type="PANTHER" id="PTHR40618:SF1">
    <property type="entry name" value="B-ZIP TRANSCRIPTION FACTOR (EUROFUNG)"/>
    <property type="match status" value="1"/>
</dbReference>
<dbReference type="AlphaFoldDB" id="A0A2J6TVF6"/>
<dbReference type="OrthoDB" id="3555317at2759"/>
<accession>A0A2J6TVF6</accession>
<evidence type="ECO:0000313" key="1">
    <source>
        <dbReference type="EMBL" id="PMD67000.1"/>
    </source>
</evidence>
<dbReference type="RefSeq" id="XP_024743904.1">
    <property type="nucleotide sequence ID" value="XM_024878904.1"/>
</dbReference>
<evidence type="ECO:0008006" key="3">
    <source>
        <dbReference type="Google" id="ProtNLM"/>
    </source>
</evidence>
<protein>
    <recommendedName>
        <fullName evidence="3">BZIP domain-containing protein</fullName>
    </recommendedName>
</protein>
<proteinExistence type="predicted"/>
<dbReference type="Proteomes" id="UP000235371">
    <property type="component" value="Unassembled WGS sequence"/>
</dbReference>
<dbReference type="PANTHER" id="PTHR40618">
    <property type="entry name" value="B-ZIP TRANSCRIPTION FACTOR (EUROFUNG)-RELATED"/>
    <property type="match status" value="1"/>
</dbReference>
<organism evidence="1 2">
    <name type="scientific">Hyaloscypha bicolor E</name>
    <dbReference type="NCBI Taxonomy" id="1095630"/>
    <lineage>
        <taxon>Eukaryota</taxon>
        <taxon>Fungi</taxon>
        <taxon>Dikarya</taxon>
        <taxon>Ascomycota</taxon>
        <taxon>Pezizomycotina</taxon>
        <taxon>Leotiomycetes</taxon>
        <taxon>Helotiales</taxon>
        <taxon>Hyaloscyphaceae</taxon>
        <taxon>Hyaloscypha</taxon>
        <taxon>Hyaloscypha bicolor</taxon>
    </lineage>
</organism>